<evidence type="ECO:0000313" key="2">
    <source>
        <dbReference type="Proteomes" id="UP000268623"/>
    </source>
</evidence>
<evidence type="ECO:0000313" key="1">
    <source>
        <dbReference type="EMBL" id="RNJ47920.1"/>
    </source>
</evidence>
<reference evidence="1 2" key="1">
    <citation type="submission" date="2018-08" db="EMBL/GenBank/DDBJ databases">
        <title>Genome sequence of Methylocystis hirsuta CSC1, a methanotroph able to accumulate PHAs.</title>
        <authorList>
            <person name="Bordel S."/>
            <person name="Rodriguez E."/>
            <person name="Gancedo J."/>
            <person name="Munoz R."/>
        </authorList>
    </citation>
    <scope>NUCLEOTIDE SEQUENCE [LARGE SCALE GENOMIC DNA]</scope>
    <source>
        <strain evidence="1 2">CSC1</strain>
    </source>
</reference>
<gene>
    <name evidence="1" type="ORF">D1O30_20940</name>
</gene>
<organism evidence="1 2">
    <name type="scientific">Methylocystis hirsuta</name>
    <dbReference type="NCBI Taxonomy" id="369798"/>
    <lineage>
        <taxon>Bacteria</taxon>
        <taxon>Pseudomonadati</taxon>
        <taxon>Pseudomonadota</taxon>
        <taxon>Alphaproteobacteria</taxon>
        <taxon>Hyphomicrobiales</taxon>
        <taxon>Methylocystaceae</taxon>
        <taxon>Methylocystis</taxon>
    </lineage>
</organism>
<dbReference type="RefSeq" id="WP_123178012.1">
    <property type="nucleotide sequence ID" value="NZ_QWDD01000004.1"/>
</dbReference>
<dbReference type="Proteomes" id="UP000268623">
    <property type="component" value="Unassembled WGS sequence"/>
</dbReference>
<comment type="caution">
    <text evidence="1">The sequence shown here is derived from an EMBL/GenBank/DDBJ whole genome shotgun (WGS) entry which is preliminary data.</text>
</comment>
<name>A0A3M9XLY0_9HYPH</name>
<protein>
    <submittedName>
        <fullName evidence="1">Uncharacterized protein</fullName>
    </submittedName>
</protein>
<keyword evidence="2" id="KW-1185">Reference proteome</keyword>
<dbReference type="OrthoDB" id="8460605at2"/>
<proteinExistence type="predicted"/>
<accession>A0A3M9XLY0</accession>
<dbReference type="AlphaFoldDB" id="A0A3M9XLY0"/>
<dbReference type="EMBL" id="QWDD01000004">
    <property type="protein sequence ID" value="RNJ47920.1"/>
    <property type="molecule type" value="Genomic_DNA"/>
</dbReference>
<sequence length="157" mass="17779">METYPIDIEPEQIVRWVMAESRAMPLEFRTIARRTIEPRRLPTRKELRLGEEERDDLTEIATVGSLQIAPAHATEGWLLTIVVEDEFGPRILDEPAASEGEQEIDVAAFYDSFIRPRRGSASAVAEVEDSAAKARLSRLLQDIEMNRHFSDRGGSSR</sequence>